<proteinExistence type="predicted"/>
<evidence type="ECO:0000313" key="2">
    <source>
        <dbReference type="Proteomes" id="UP000060630"/>
    </source>
</evidence>
<gene>
    <name evidence="1" type="ORF">WL29_22550</name>
</gene>
<dbReference type="EMBL" id="LPHD01000049">
    <property type="protein sequence ID" value="KWA84147.1"/>
    <property type="molecule type" value="Genomic_DNA"/>
</dbReference>
<reference evidence="1 2" key="1">
    <citation type="submission" date="2015-11" db="EMBL/GenBank/DDBJ databases">
        <title>Expanding the genomic diversity of Burkholderia species for the development of highly accurate diagnostics.</title>
        <authorList>
            <person name="Sahl J."/>
            <person name="Keim P."/>
            <person name="Wagner D."/>
        </authorList>
    </citation>
    <scope>NUCLEOTIDE SEQUENCE [LARGE SCALE GENOMIC DNA]</scope>
    <source>
        <strain evidence="1 2">MSMB2087WGS</strain>
    </source>
</reference>
<organism evidence="1 2">
    <name type="scientific">Burkholderia ubonensis</name>
    <dbReference type="NCBI Taxonomy" id="101571"/>
    <lineage>
        <taxon>Bacteria</taxon>
        <taxon>Pseudomonadati</taxon>
        <taxon>Pseudomonadota</taxon>
        <taxon>Betaproteobacteria</taxon>
        <taxon>Burkholderiales</taxon>
        <taxon>Burkholderiaceae</taxon>
        <taxon>Burkholderia</taxon>
        <taxon>Burkholderia cepacia complex</taxon>
    </lineage>
</organism>
<dbReference type="Proteomes" id="UP000060630">
    <property type="component" value="Unassembled WGS sequence"/>
</dbReference>
<sequence>MQNDQLLDLRTYVDHEVLAAYSKYQAKALLWWSNPKNEKSYMGLDRTTARALDTGFQGARGPVAVYEAWAALQILRVTESPALVKSLSTREGFEAWHRDLTQSLAEYWRAKITEHNTLLQQVEGVEFFPVNPELNIAHRYKLVDLFVRYLRVKAATHPELAQHCREFGHIPLDRRSLAVISAIFSGIAVGQEFRMGNIVSEAMYRTYQRLALAIVELAGGTPLLLDVFALESPVAKKLYKKMPAVPTRKSIKRKQKKEAAKLAA</sequence>
<dbReference type="AlphaFoldDB" id="A0A119HFL8"/>
<protein>
    <submittedName>
        <fullName evidence="1">Uncharacterized protein</fullName>
    </submittedName>
</protein>
<dbReference type="RefSeq" id="WP_060192545.1">
    <property type="nucleotide sequence ID" value="NZ_LPHD01000049.1"/>
</dbReference>
<comment type="caution">
    <text evidence="1">The sequence shown here is derived from an EMBL/GenBank/DDBJ whole genome shotgun (WGS) entry which is preliminary data.</text>
</comment>
<name>A0A119HFL8_9BURK</name>
<evidence type="ECO:0000313" key="1">
    <source>
        <dbReference type="EMBL" id="KWA84147.1"/>
    </source>
</evidence>
<accession>A0A119HFL8</accession>